<evidence type="ECO:0000313" key="1">
    <source>
        <dbReference type="EnsemblPlants" id="EMT22425"/>
    </source>
</evidence>
<accession>M8BC05</accession>
<organism evidence="1">
    <name type="scientific">Aegilops tauschii</name>
    <name type="common">Tausch's goatgrass</name>
    <name type="synonym">Aegilops squarrosa</name>
    <dbReference type="NCBI Taxonomy" id="37682"/>
    <lineage>
        <taxon>Eukaryota</taxon>
        <taxon>Viridiplantae</taxon>
        <taxon>Streptophyta</taxon>
        <taxon>Embryophyta</taxon>
        <taxon>Tracheophyta</taxon>
        <taxon>Spermatophyta</taxon>
        <taxon>Magnoliopsida</taxon>
        <taxon>Liliopsida</taxon>
        <taxon>Poales</taxon>
        <taxon>Poaceae</taxon>
        <taxon>BOP clade</taxon>
        <taxon>Pooideae</taxon>
        <taxon>Triticodae</taxon>
        <taxon>Triticeae</taxon>
        <taxon>Triticinae</taxon>
        <taxon>Aegilops</taxon>
    </lineage>
</organism>
<reference evidence="1" key="1">
    <citation type="submission" date="2015-06" db="UniProtKB">
        <authorList>
            <consortium name="EnsemblPlants"/>
        </authorList>
    </citation>
    <scope>IDENTIFICATION</scope>
</reference>
<dbReference type="InterPro" id="IPR011009">
    <property type="entry name" value="Kinase-like_dom_sf"/>
</dbReference>
<protein>
    <recommendedName>
        <fullName evidence="2">Serine-threonine/tyrosine-protein kinase catalytic domain-containing protein</fullName>
    </recommendedName>
</protein>
<proteinExistence type="predicted"/>
<dbReference type="EnsemblPlants" id="EMT22425">
    <property type="protein sequence ID" value="EMT22425"/>
    <property type="gene ID" value="F775_42923"/>
</dbReference>
<sequence>MANCFRRPSTTVPAAPRSEDEILQPANLTSFTFKDLKKATRNLRPDSVLEDPTAESNVYSFGVVLLEILAGRRRLDRNRPSGEQDLVEWARPHLRSKRQISHILDARLGGQYSLSGVWKLDFVS</sequence>
<dbReference type="SUPFAM" id="SSF56112">
    <property type="entry name" value="Protein kinase-like (PK-like)"/>
    <property type="match status" value="1"/>
</dbReference>
<dbReference type="Gene3D" id="1.10.510.10">
    <property type="entry name" value="Transferase(Phosphotransferase) domain 1"/>
    <property type="match status" value="1"/>
</dbReference>
<dbReference type="PANTHER" id="PTHR45621">
    <property type="entry name" value="OS01G0588500 PROTEIN-RELATED"/>
    <property type="match status" value="1"/>
</dbReference>
<dbReference type="AlphaFoldDB" id="M8BC05"/>
<name>M8BC05_AEGTA</name>
<dbReference type="InterPro" id="IPR050823">
    <property type="entry name" value="Plant_Ser_Thr_Prot_Kinase"/>
</dbReference>
<evidence type="ECO:0008006" key="2">
    <source>
        <dbReference type="Google" id="ProtNLM"/>
    </source>
</evidence>